<dbReference type="EMBL" id="JAARWN010000008">
    <property type="protein sequence ID" value="MBC1936647.1"/>
    <property type="molecule type" value="Genomic_DNA"/>
</dbReference>
<proteinExistence type="inferred from homology"/>
<comment type="similarity">
    <text evidence="2">Belongs to the EsaA family.</text>
</comment>
<evidence type="ECO:0000256" key="6">
    <source>
        <dbReference type="ARBA" id="ARBA00022989"/>
    </source>
</evidence>
<evidence type="ECO:0000256" key="8">
    <source>
        <dbReference type="ARBA" id="ARBA00023136"/>
    </source>
</evidence>
<dbReference type="InterPro" id="IPR023838">
    <property type="entry name" value="T7SS_EsaA"/>
</dbReference>
<dbReference type="Proteomes" id="UP000535908">
    <property type="component" value="Unassembled WGS sequence"/>
</dbReference>
<feature type="transmembrane region" description="Helical" evidence="10">
    <location>
        <begin position="903"/>
        <end position="924"/>
    </location>
</feature>
<feature type="transmembrane region" description="Helical" evidence="10">
    <location>
        <begin position="1008"/>
        <end position="1028"/>
    </location>
</feature>
<comment type="subcellular location">
    <subcellularLocation>
        <location evidence="1">Cell membrane</location>
        <topology evidence="1">Multi-pass membrane protein</topology>
    </subcellularLocation>
</comment>
<comment type="subunit">
    <text evidence="9">Homodimer. Interacts with EssB.</text>
</comment>
<organism evidence="11 12">
    <name type="scientific">Listeria grandensis</name>
    <dbReference type="NCBI Taxonomy" id="1494963"/>
    <lineage>
        <taxon>Bacteria</taxon>
        <taxon>Bacillati</taxon>
        <taxon>Bacillota</taxon>
        <taxon>Bacilli</taxon>
        <taxon>Bacillales</taxon>
        <taxon>Listeriaceae</taxon>
        <taxon>Listeria</taxon>
    </lineage>
</organism>
<evidence type="ECO:0000256" key="3">
    <source>
        <dbReference type="ARBA" id="ARBA00020819"/>
    </source>
</evidence>
<dbReference type="NCBIfam" id="TIGR03929">
    <property type="entry name" value="T7_esaA_Nterm"/>
    <property type="match status" value="1"/>
</dbReference>
<evidence type="ECO:0000256" key="1">
    <source>
        <dbReference type="ARBA" id="ARBA00004651"/>
    </source>
</evidence>
<evidence type="ECO:0000256" key="9">
    <source>
        <dbReference type="ARBA" id="ARBA00046722"/>
    </source>
</evidence>
<dbReference type="RefSeq" id="WP_185526190.1">
    <property type="nucleotide sequence ID" value="NZ_JAARWN010000008.1"/>
</dbReference>
<dbReference type="AlphaFoldDB" id="A0A7X0Y575"/>
<dbReference type="InterPro" id="IPR051328">
    <property type="entry name" value="T7SS_ABC-Transporter"/>
</dbReference>
<keyword evidence="4" id="KW-1003">Cell membrane</keyword>
<evidence type="ECO:0000256" key="7">
    <source>
        <dbReference type="ARBA" id="ARBA00023026"/>
    </source>
</evidence>
<evidence type="ECO:0000313" key="11">
    <source>
        <dbReference type="EMBL" id="MBC1936647.1"/>
    </source>
</evidence>
<name>A0A7X0Y575_9LIST</name>
<keyword evidence="8 10" id="KW-0472">Membrane</keyword>
<evidence type="ECO:0000256" key="4">
    <source>
        <dbReference type="ARBA" id="ARBA00022475"/>
    </source>
</evidence>
<keyword evidence="7" id="KW-0843">Virulence</keyword>
<evidence type="ECO:0000256" key="10">
    <source>
        <dbReference type="SAM" id="Phobius"/>
    </source>
</evidence>
<keyword evidence="5 10" id="KW-0812">Transmembrane</keyword>
<feature type="transmembrane region" description="Helical" evidence="10">
    <location>
        <begin position="978"/>
        <end position="1001"/>
    </location>
</feature>
<sequence>MKKIKWSVLVFFVLALLLSAGTSYLALEQNAVTKEKAGGTKKLSIALINQDEGVIIDGEKIQFGKELMASVVNRKDQDWQTPLSDRYAEMGLKSGIYDLLITIPAGFSKQTMSPLDPSVTAVNPEKARLVYQISKTGNKDAEAEAERVALEKLNELNGQIIDVYFSTILASLHSAQDSIKKLVDKEETYGSVYNDHVNSPLSNYTQQFKTVQDYTGMSKESFRGLQDILKGFGTGLADGTKVNETYFQSLEKLAKNQETNALVTKSFAEQMTQNDSAMSTGDVSEQLANLKNSNDEIYRQFQKMEEERTLSTQVDSVQKYLDTVNEQVSMINTEVTTKLGDGLSDNVKRDLLNYISEQDSGTPRKISLDDLTDNQLNNLFNREIRETMEKIQNYDPTIFRDDMQDVNEYRNVIALAKLYEADHPSGWSVGLFQRAKPIPENDLTENAIEKLIAEKKRELESNDAHLGGDDYYSHEITLDLNFRKSDEIGDQQTIYFKPPTGFVIPDDSSVILAKLTDANKNKIGEAQYDNVLKRWYIELDKDATDGDAVAAELTVTLYIPKEDLDTLDLLAPIQLDVLYEQTREDSTNPLEPVILINKEQMATDLSYIITPSEVQDATEDAIKGITKELADKTATYVSPYYKLSELFKTYYGVDATGDIGYLEGQRLEPYVGDEGNGKHDSYYYQFKVDRITAIVSKITDNVTRFIHRDLVTFQQQIDESQTRIATTKDNANTLTDRLNETTTQAATMNVSVAKMLENVEAWRKASLDLLDKGGVVVTNTGDEKSATLALGSEFQGLLLQSKSLADSSKTNLNSADNVYKTFDAIDKQAKNIQNSGLGIVTQAQRLSLNMADKLGQDQTFSGNFSEVMSNSRVGDRQNEQLNSFLSNPVTKEKGMTIAAGDTFTPYLIVLVCFIVALFTGYVIAAQERKRKQEDDFEEEMALAYQNTPITLLTLGIGLIEGAIIGAISAYFLDLKNVMFVSWMGIIILIMLVFVMVATYLLRQLRMVGMFLLLVILAMYLFLTEAVGLKIGKDSILATIRLMSPLQYVENMLNGFAIRSDDWLVLMYSLIGAAVIGIVVNLFVWHRSKHAEGDDEDE</sequence>
<evidence type="ECO:0000256" key="2">
    <source>
        <dbReference type="ARBA" id="ARBA00008338"/>
    </source>
</evidence>
<evidence type="ECO:0000313" key="12">
    <source>
        <dbReference type="Proteomes" id="UP000535908"/>
    </source>
</evidence>
<accession>A0A7X0Y575</accession>
<keyword evidence="6 10" id="KW-1133">Transmembrane helix</keyword>
<dbReference type="PANTHER" id="PTHR43077:SF10">
    <property type="entry name" value="TRANSPORT PERMEASE PROTEIN"/>
    <property type="match status" value="1"/>
</dbReference>
<reference evidence="11 12" key="1">
    <citation type="submission" date="2020-03" db="EMBL/GenBank/DDBJ databases">
        <title>Soil Listeria distribution.</title>
        <authorList>
            <person name="Liao J."/>
            <person name="Wiedmann M."/>
        </authorList>
    </citation>
    <scope>NUCLEOTIDE SEQUENCE [LARGE SCALE GENOMIC DNA]</scope>
    <source>
        <strain evidence="11 12">FSL L7-0741</strain>
    </source>
</reference>
<comment type="caution">
    <text evidence="11">The sequence shown here is derived from an EMBL/GenBank/DDBJ whole genome shotgun (WGS) entry which is preliminary data.</text>
</comment>
<feature type="transmembrane region" description="Helical" evidence="10">
    <location>
        <begin position="1062"/>
        <end position="1083"/>
    </location>
</feature>
<dbReference type="PANTHER" id="PTHR43077">
    <property type="entry name" value="TRANSPORT PERMEASE YVFS-RELATED"/>
    <property type="match status" value="1"/>
</dbReference>
<evidence type="ECO:0000256" key="5">
    <source>
        <dbReference type="ARBA" id="ARBA00022692"/>
    </source>
</evidence>
<dbReference type="GO" id="GO:0005886">
    <property type="term" value="C:plasma membrane"/>
    <property type="evidence" value="ECO:0007669"/>
    <property type="project" value="UniProtKB-SubCell"/>
</dbReference>
<gene>
    <name evidence="11" type="primary">esaA</name>
    <name evidence="11" type="ORF">HCA69_09735</name>
</gene>
<feature type="transmembrane region" description="Helical" evidence="10">
    <location>
        <begin position="949"/>
        <end position="972"/>
    </location>
</feature>
<protein>
    <recommendedName>
        <fullName evidence="3">Type VII secretion system accessory factor EsaA</fullName>
    </recommendedName>
</protein>